<evidence type="ECO:0000256" key="1">
    <source>
        <dbReference type="SAM" id="Phobius"/>
    </source>
</evidence>
<dbReference type="AlphaFoldDB" id="X1DDJ6"/>
<proteinExistence type="predicted"/>
<evidence type="ECO:0000313" key="2">
    <source>
        <dbReference type="EMBL" id="GAH18292.1"/>
    </source>
</evidence>
<sequence length="54" mass="6166">MAYRDTLLIIVWLIVVSFLVSILNLTLKLFSHTICHDSDNVAHSNKVVDSSYIF</sequence>
<protein>
    <submittedName>
        <fullName evidence="2">Uncharacterized protein</fullName>
    </submittedName>
</protein>
<feature type="transmembrane region" description="Helical" evidence="1">
    <location>
        <begin position="6"/>
        <end position="27"/>
    </location>
</feature>
<keyword evidence="1" id="KW-0812">Transmembrane</keyword>
<keyword evidence="1" id="KW-1133">Transmembrane helix</keyword>
<gene>
    <name evidence="2" type="ORF">S01H4_55433</name>
</gene>
<comment type="caution">
    <text evidence="2">The sequence shown here is derived from an EMBL/GenBank/DDBJ whole genome shotgun (WGS) entry which is preliminary data.</text>
</comment>
<accession>X1DDJ6</accession>
<dbReference type="EMBL" id="BART01031995">
    <property type="protein sequence ID" value="GAH18292.1"/>
    <property type="molecule type" value="Genomic_DNA"/>
</dbReference>
<reference evidence="2" key="1">
    <citation type="journal article" date="2014" name="Front. Microbiol.">
        <title>High frequency of phylogenetically diverse reductive dehalogenase-homologous genes in deep subseafloor sedimentary metagenomes.</title>
        <authorList>
            <person name="Kawai M."/>
            <person name="Futagami T."/>
            <person name="Toyoda A."/>
            <person name="Takaki Y."/>
            <person name="Nishi S."/>
            <person name="Hori S."/>
            <person name="Arai W."/>
            <person name="Tsubouchi T."/>
            <person name="Morono Y."/>
            <person name="Uchiyama I."/>
            <person name="Ito T."/>
            <person name="Fujiyama A."/>
            <person name="Inagaki F."/>
            <person name="Takami H."/>
        </authorList>
    </citation>
    <scope>NUCLEOTIDE SEQUENCE</scope>
    <source>
        <strain evidence="2">Expedition CK06-06</strain>
    </source>
</reference>
<organism evidence="2">
    <name type="scientific">marine sediment metagenome</name>
    <dbReference type="NCBI Taxonomy" id="412755"/>
    <lineage>
        <taxon>unclassified sequences</taxon>
        <taxon>metagenomes</taxon>
        <taxon>ecological metagenomes</taxon>
    </lineage>
</organism>
<keyword evidence="1" id="KW-0472">Membrane</keyword>
<name>X1DDJ6_9ZZZZ</name>